<comment type="caution">
    <text evidence="1">The sequence shown here is derived from an EMBL/GenBank/DDBJ whole genome shotgun (WGS) entry which is preliminary data.</text>
</comment>
<dbReference type="Proteomes" id="UP001150531">
    <property type="component" value="Unassembled WGS sequence"/>
</dbReference>
<proteinExistence type="predicted"/>
<organism evidence="1 2">
    <name type="scientific">Pseudomonas aphyarum</name>
    <dbReference type="NCBI Taxonomy" id="2942629"/>
    <lineage>
        <taxon>Bacteria</taxon>
        <taxon>Pseudomonadati</taxon>
        <taxon>Pseudomonadota</taxon>
        <taxon>Gammaproteobacteria</taxon>
        <taxon>Pseudomonadales</taxon>
        <taxon>Pseudomonadaceae</taxon>
        <taxon>Pseudomonas</taxon>
    </lineage>
</organism>
<gene>
    <name evidence="1" type="ORF">M5G18_07370</name>
</gene>
<keyword evidence="2" id="KW-1185">Reference proteome</keyword>
<sequence length="149" mass="16396">MNPELTRKLENYIARNGETALLDLINGTLPNAEPKTLTIIANGGVHPLQDIHKRGEVFFASMGSINFENIETAESELKDILTKVAHKLKSELWSKIYIVPFGPAILSMQIKSLVYKVLNQETIDVLHAGSGVHFDISIDTRSIAISAKG</sequence>
<dbReference type="RefSeq" id="WP_273897359.1">
    <property type="nucleotide sequence ID" value="NZ_JAMDGS010000005.1"/>
</dbReference>
<reference evidence="1" key="1">
    <citation type="submission" date="2022-05" db="EMBL/GenBank/DDBJ databases">
        <title>Novel Pseudomonas spp. Isolated from a Rainbow Trout Aquaculture Facility.</title>
        <authorList>
            <person name="Testerman T."/>
            <person name="Graf J."/>
        </authorList>
    </citation>
    <scope>NUCLEOTIDE SEQUENCE</scope>
    <source>
        <strain evidence="1">ID386</strain>
    </source>
</reference>
<dbReference type="EMBL" id="JAMDGS010000005">
    <property type="protein sequence ID" value="MDD1124404.1"/>
    <property type="molecule type" value="Genomic_DNA"/>
</dbReference>
<accession>A0ABT5PKH2</accession>
<evidence type="ECO:0000313" key="1">
    <source>
        <dbReference type="EMBL" id="MDD1124404.1"/>
    </source>
</evidence>
<name>A0ABT5PKH2_9PSED</name>
<protein>
    <submittedName>
        <fullName evidence="1">Uncharacterized protein</fullName>
    </submittedName>
</protein>
<evidence type="ECO:0000313" key="2">
    <source>
        <dbReference type="Proteomes" id="UP001150531"/>
    </source>
</evidence>